<keyword evidence="4" id="KW-0175">Coiled coil</keyword>
<evidence type="ECO:0000256" key="3">
    <source>
        <dbReference type="ARBA" id="ARBA00022840"/>
    </source>
</evidence>
<evidence type="ECO:0000256" key="2">
    <source>
        <dbReference type="ARBA" id="ARBA00022741"/>
    </source>
</evidence>
<feature type="coiled-coil region" evidence="4">
    <location>
        <begin position="168"/>
        <end position="195"/>
    </location>
</feature>
<protein>
    <recommendedName>
        <fullName evidence="8">Tubulin--tyrosine ligase-like protein 9</fullName>
    </recommendedName>
</protein>
<evidence type="ECO:0000313" key="7">
    <source>
        <dbReference type="Proteomes" id="UP001642484"/>
    </source>
</evidence>
<organism evidence="6 7">
    <name type="scientific">Durusdinium trenchii</name>
    <dbReference type="NCBI Taxonomy" id="1381693"/>
    <lineage>
        <taxon>Eukaryota</taxon>
        <taxon>Sar</taxon>
        <taxon>Alveolata</taxon>
        <taxon>Dinophyceae</taxon>
        <taxon>Suessiales</taxon>
        <taxon>Symbiodiniaceae</taxon>
        <taxon>Durusdinium</taxon>
    </lineage>
</organism>
<sequence length="950" mass="105911">MITTVAMSMLEMAPRWLECSRWFRHLAMEAPCSVAQKPDTVEVSEKTVQDLLESAARAWCVPKDQSPDNWQEFVKLSEPPSIDWSTGVARAKFEYLERDEVLCSVDSATVEYDIRAGKLIGIKLRLRQQLNHLGHGMAQKIDQVDRDTQQFMESTAQRMNGLGDELDLKAASSSVDILEDRIAKAIQAMDRKAEATAFRRLEEQVLQIGGYVETKAEMSQLQAAGEALKALEQDVCKMATANEMEWVKRQMKDLRLTCSERVFGTNSRNYLDFEVSHGFSIPKRGSRLNGSVMSSVEPLDSVLPAGSGVEAVRKLREVTDVDGSDSWNSYFQNHGLDTVLTEMVTGLAGAEPEDPIEWMIRHLVQHRMALRDCDAVVSPKKESEKKAGKKGKKMGINISACLRRGCRPLLDIVCDENSRFEQIEDASNTQAVIFFVWSGQGLLQRLNHPGATEKIPRLPSSSWVNRFPGIGYICDKVNMALALRLLQKMWPEKFRFWPKSWLLPAEVDELCTWLDKHKSDTVIVKPEGGSQGDGIFLVQNSSDLRLKLSAKPHFGAGFGALAQRYLPDPLLLDGLKFDLRLYVVVTAVEPLCAYLCREGLARFCTAKYETPTAANANEAYMHLTNYSVNKKSSAFKDEDPFNVHTKASKRPLSTLLSQMAAQEAAEGRTFDEEKLFRSFEEVCAVLLQAMAPVMKVTYDRVAKESKPKPKKTKAKSPKKGKADSEEEDEEEEDEDLYEPNCFQILGVDVLLDSALQPWLLEVNARPSMDISNPLRLSDAPPGTRRCVCRDMDGEEHCHVHSEVDVRVKRLVVDGALHMAAAGGEPPAPEGFVKMDFDRYSPSEAQETLAAVARIFQEAGGSKKAFTTSGVRRTLANAVNAGMPAHEMDTLVTKWKHQGYRQDIHSEDDNAEIGVLDFASLLQEIALVRSGKEEDPLDALVSLIELCDPGG</sequence>
<evidence type="ECO:0000256" key="5">
    <source>
        <dbReference type="SAM" id="MobiDB-lite"/>
    </source>
</evidence>
<evidence type="ECO:0000256" key="4">
    <source>
        <dbReference type="SAM" id="Coils"/>
    </source>
</evidence>
<comment type="caution">
    <text evidence="6">The sequence shown here is derived from an EMBL/GenBank/DDBJ whole genome shotgun (WGS) entry which is preliminary data.</text>
</comment>
<dbReference type="Gene3D" id="3.30.470.20">
    <property type="entry name" value="ATP-grasp fold, B domain"/>
    <property type="match status" value="1"/>
</dbReference>
<dbReference type="SUPFAM" id="SSF56059">
    <property type="entry name" value="Glutathione synthetase ATP-binding domain-like"/>
    <property type="match status" value="1"/>
</dbReference>
<proteinExistence type="predicted"/>
<dbReference type="InterPro" id="IPR004344">
    <property type="entry name" value="TTL/TTLL_fam"/>
</dbReference>
<dbReference type="PANTHER" id="PTHR12241">
    <property type="entry name" value="TUBULIN POLYGLUTAMYLASE"/>
    <property type="match status" value="1"/>
</dbReference>
<evidence type="ECO:0000313" key="6">
    <source>
        <dbReference type="EMBL" id="CAK9059241.1"/>
    </source>
</evidence>
<accession>A0ABP0N6L8</accession>
<feature type="compositionally biased region" description="Basic residues" evidence="5">
    <location>
        <begin position="708"/>
        <end position="719"/>
    </location>
</feature>
<evidence type="ECO:0000256" key="1">
    <source>
        <dbReference type="ARBA" id="ARBA00022598"/>
    </source>
</evidence>
<feature type="compositionally biased region" description="Acidic residues" evidence="5">
    <location>
        <begin position="724"/>
        <end position="736"/>
    </location>
</feature>
<dbReference type="Pfam" id="PF03133">
    <property type="entry name" value="TTL"/>
    <property type="match status" value="2"/>
</dbReference>
<keyword evidence="1" id="KW-0436">Ligase</keyword>
<keyword evidence="3" id="KW-0067">ATP-binding</keyword>
<feature type="region of interest" description="Disordered" evidence="5">
    <location>
        <begin position="701"/>
        <end position="736"/>
    </location>
</feature>
<keyword evidence="2" id="KW-0547">Nucleotide-binding</keyword>
<name>A0ABP0N6L8_9DINO</name>
<dbReference type="PANTHER" id="PTHR12241:SF154">
    <property type="entry name" value="TUBULIN POLYGLUTAMYLASE TTLL11"/>
    <property type="match status" value="1"/>
</dbReference>
<gene>
    <name evidence="6" type="ORF">CCMP2556_LOCUS29183</name>
</gene>
<dbReference type="PROSITE" id="PS51221">
    <property type="entry name" value="TTL"/>
    <property type="match status" value="1"/>
</dbReference>
<dbReference type="EMBL" id="CAXAMN010021404">
    <property type="protein sequence ID" value="CAK9059241.1"/>
    <property type="molecule type" value="Genomic_DNA"/>
</dbReference>
<dbReference type="Proteomes" id="UP001642484">
    <property type="component" value="Unassembled WGS sequence"/>
</dbReference>
<reference evidence="6 7" key="1">
    <citation type="submission" date="2024-02" db="EMBL/GenBank/DDBJ databases">
        <authorList>
            <person name="Chen Y."/>
            <person name="Shah S."/>
            <person name="Dougan E. K."/>
            <person name="Thang M."/>
            <person name="Chan C."/>
        </authorList>
    </citation>
    <scope>NUCLEOTIDE SEQUENCE [LARGE SCALE GENOMIC DNA]</scope>
</reference>
<keyword evidence="7" id="KW-1185">Reference proteome</keyword>
<evidence type="ECO:0008006" key="8">
    <source>
        <dbReference type="Google" id="ProtNLM"/>
    </source>
</evidence>